<dbReference type="RefSeq" id="WP_208414171.1">
    <property type="nucleotide sequence ID" value="NZ_BAAADC010000001.1"/>
</dbReference>
<organism evidence="2 3">
    <name type="scientific">Rhizomicrobium palustre</name>
    <dbReference type="NCBI Taxonomy" id="189966"/>
    <lineage>
        <taxon>Bacteria</taxon>
        <taxon>Pseudomonadati</taxon>
        <taxon>Pseudomonadota</taxon>
        <taxon>Alphaproteobacteria</taxon>
        <taxon>Micropepsales</taxon>
        <taxon>Micropepsaceae</taxon>
        <taxon>Rhizomicrobium</taxon>
    </lineage>
</organism>
<dbReference type="Pfam" id="PF13580">
    <property type="entry name" value="SIS_2"/>
    <property type="match status" value="1"/>
</dbReference>
<evidence type="ECO:0000313" key="3">
    <source>
        <dbReference type="Proteomes" id="UP000570514"/>
    </source>
</evidence>
<accession>A0A846MU10</accession>
<keyword evidence="2" id="KW-0413">Isomerase</keyword>
<dbReference type="SUPFAM" id="SSF53697">
    <property type="entry name" value="SIS domain"/>
    <property type="match status" value="1"/>
</dbReference>
<sequence>MFPDKKYDHAGTYAGDYFGELSRAAAQINGQAVERAAAIVLAAVQADRTVYACGNGGSAAICNHLLCDFAKGMQSDTTLKPKVVSLSSPVELITAIANDISYDEVFAFQMKTAARPADVLITVSSSGNSENIVRAVQWARNNGVRTIAFTGFEGGRSAELAEVNVHVPSGNYGIVEDLHQAAMHIMAQYMRMQNMDAGLIGQRKF</sequence>
<dbReference type="EMBL" id="JAASRM010000001">
    <property type="protein sequence ID" value="NIK86924.1"/>
    <property type="molecule type" value="Genomic_DNA"/>
</dbReference>
<dbReference type="PROSITE" id="PS51464">
    <property type="entry name" value="SIS"/>
    <property type="match status" value="1"/>
</dbReference>
<dbReference type="CDD" id="cd05006">
    <property type="entry name" value="SIS_GmhA"/>
    <property type="match status" value="1"/>
</dbReference>
<dbReference type="Proteomes" id="UP000570514">
    <property type="component" value="Unassembled WGS sequence"/>
</dbReference>
<gene>
    <name evidence="2" type="ORF">FHS83_000242</name>
</gene>
<dbReference type="GO" id="GO:0016853">
    <property type="term" value="F:isomerase activity"/>
    <property type="evidence" value="ECO:0007669"/>
    <property type="project" value="UniProtKB-KW"/>
</dbReference>
<dbReference type="PANTHER" id="PTHR30390">
    <property type="entry name" value="SEDOHEPTULOSE 7-PHOSPHATE ISOMERASE / DNAA INITIATOR-ASSOCIATING FACTOR FOR REPLICATION INITIATION"/>
    <property type="match status" value="1"/>
</dbReference>
<evidence type="ECO:0000259" key="1">
    <source>
        <dbReference type="PROSITE" id="PS51464"/>
    </source>
</evidence>
<comment type="caution">
    <text evidence="2">The sequence shown here is derived from an EMBL/GenBank/DDBJ whole genome shotgun (WGS) entry which is preliminary data.</text>
</comment>
<proteinExistence type="predicted"/>
<dbReference type="AlphaFoldDB" id="A0A846MU10"/>
<dbReference type="GO" id="GO:0097367">
    <property type="term" value="F:carbohydrate derivative binding"/>
    <property type="evidence" value="ECO:0007669"/>
    <property type="project" value="InterPro"/>
</dbReference>
<name>A0A846MU10_9PROT</name>
<dbReference type="InterPro" id="IPR046348">
    <property type="entry name" value="SIS_dom_sf"/>
</dbReference>
<dbReference type="InterPro" id="IPR050099">
    <property type="entry name" value="SIS_GmhA/DiaA_subfam"/>
</dbReference>
<dbReference type="Gene3D" id="3.40.50.10490">
    <property type="entry name" value="Glucose-6-phosphate isomerase like protein, domain 1"/>
    <property type="match status" value="1"/>
</dbReference>
<protein>
    <submittedName>
        <fullName evidence="2">Phosphoheptose isomerase</fullName>
    </submittedName>
</protein>
<feature type="domain" description="SIS" evidence="1">
    <location>
        <begin position="40"/>
        <end position="197"/>
    </location>
</feature>
<keyword evidence="3" id="KW-1185">Reference proteome</keyword>
<dbReference type="PANTHER" id="PTHR30390:SF8">
    <property type="entry name" value="SUGAR ISOMERASE (SIS)"/>
    <property type="match status" value="1"/>
</dbReference>
<dbReference type="InterPro" id="IPR035461">
    <property type="entry name" value="GmhA/DiaA"/>
</dbReference>
<reference evidence="2 3" key="1">
    <citation type="submission" date="2020-03" db="EMBL/GenBank/DDBJ databases">
        <title>Genomic Encyclopedia of Type Strains, Phase IV (KMG-IV): sequencing the most valuable type-strain genomes for metagenomic binning, comparative biology and taxonomic classification.</title>
        <authorList>
            <person name="Goeker M."/>
        </authorList>
    </citation>
    <scope>NUCLEOTIDE SEQUENCE [LARGE SCALE GENOMIC DNA]</scope>
    <source>
        <strain evidence="2 3">DSM 19867</strain>
    </source>
</reference>
<dbReference type="GO" id="GO:1901135">
    <property type="term" value="P:carbohydrate derivative metabolic process"/>
    <property type="evidence" value="ECO:0007669"/>
    <property type="project" value="InterPro"/>
</dbReference>
<dbReference type="InterPro" id="IPR001347">
    <property type="entry name" value="SIS_dom"/>
</dbReference>
<evidence type="ECO:0000313" key="2">
    <source>
        <dbReference type="EMBL" id="NIK86924.1"/>
    </source>
</evidence>